<dbReference type="EMBL" id="JAUSXK010000001">
    <property type="protein sequence ID" value="MDQ0644375.1"/>
    <property type="molecule type" value="Genomic_DNA"/>
</dbReference>
<evidence type="ECO:0000313" key="8">
    <source>
        <dbReference type="EMBL" id="MDQ0644375.1"/>
    </source>
</evidence>
<feature type="transmembrane region" description="Helical" evidence="6">
    <location>
        <begin position="159"/>
        <end position="177"/>
    </location>
</feature>
<reference evidence="8 9" key="1">
    <citation type="submission" date="2023-07" db="EMBL/GenBank/DDBJ databases">
        <title>Comparative genomics of wheat-associated soil bacteria to identify genetic determinants of phenazine resistance.</title>
        <authorList>
            <person name="Mouncey N."/>
        </authorList>
    </citation>
    <scope>NUCLEOTIDE SEQUENCE [LARGE SCALE GENOMIC DNA]</scope>
    <source>
        <strain evidence="8 9">W2I7</strain>
    </source>
</reference>
<keyword evidence="9" id="KW-1185">Reference proteome</keyword>
<evidence type="ECO:0000259" key="7">
    <source>
        <dbReference type="PROSITE" id="PS50850"/>
    </source>
</evidence>
<evidence type="ECO:0000256" key="1">
    <source>
        <dbReference type="ARBA" id="ARBA00004651"/>
    </source>
</evidence>
<dbReference type="PROSITE" id="PS50850">
    <property type="entry name" value="MFS"/>
    <property type="match status" value="1"/>
</dbReference>
<dbReference type="RefSeq" id="WP_307362045.1">
    <property type="nucleotide sequence ID" value="NZ_JAUSXK010000001.1"/>
</dbReference>
<dbReference type="PANTHER" id="PTHR43124">
    <property type="entry name" value="PURINE EFFLUX PUMP PBUE"/>
    <property type="match status" value="1"/>
</dbReference>
<name>A0ABU0PAK9_9MICO</name>
<feature type="domain" description="Major facilitator superfamily (MFS) profile" evidence="7">
    <location>
        <begin position="4"/>
        <end position="379"/>
    </location>
</feature>
<accession>A0ABU0PAK9</accession>
<feature type="transmembrane region" description="Helical" evidence="6">
    <location>
        <begin position="356"/>
        <end position="376"/>
    </location>
</feature>
<feature type="transmembrane region" description="Helical" evidence="6">
    <location>
        <begin position="128"/>
        <end position="153"/>
    </location>
</feature>
<dbReference type="Pfam" id="PF07690">
    <property type="entry name" value="MFS_1"/>
    <property type="match status" value="1"/>
</dbReference>
<evidence type="ECO:0000256" key="5">
    <source>
        <dbReference type="ARBA" id="ARBA00023136"/>
    </source>
</evidence>
<feature type="transmembrane region" description="Helical" evidence="6">
    <location>
        <begin position="42"/>
        <end position="62"/>
    </location>
</feature>
<gene>
    <name evidence="8" type="ORF">QFZ46_002535</name>
</gene>
<feature type="transmembrane region" description="Helical" evidence="6">
    <location>
        <begin position="295"/>
        <end position="315"/>
    </location>
</feature>
<dbReference type="InterPro" id="IPR020846">
    <property type="entry name" value="MFS_dom"/>
</dbReference>
<evidence type="ECO:0000313" key="9">
    <source>
        <dbReference type="Proteomes" id="UP001239085"/>
    </source>
</evidence>
<feature type="transmembrane region" description="Helical" evidence="6">
    <location>
        <begin position="69"/>
        <end position="88"/>
    </location>
</feature>
<keyword evidence="5 6" id="KW-0472">Membrane</keyword>
<keyword evidence="4 6" id="KW-1133">Transmembrane helix</keyword>
<dbReference type="InterPro" id="IPR036259">
    <property type="entry name" value="MFS_trans_sf"/>
</dbReference>
<evidence type="ECO:0000256" key="4">
    <source>
        <dbReference type="ARBA" id="ARBA00022989"/>
    </source>
</evidence>
<feature type="transmembrane region" description="Helical" evidence="6">
    <location>
        <begin position="94"/>
        <end position="116"/>
    </location>
</feature>
<dbReference type="SUPFAM" id="SSF103473">
    <property type="entry name" value="MFS general substrate transporter"/>
    <property type="match status" value="1"/>
</dbReference>
<dbReference type="CDD" id="cd17324">
    <property type="entry name" value="MFS_NepI_like"/>
    <property type="match status" value="1"/>
</dbReference>
<organism evidence="8 9">
    <name type="scientific">Microbacterium murale</name>
    <dbReference type="NCBI Taxonomy" id="1081040"/>
    <lineage>
        <taxon>Bacteria</taxon>
        <taxon>Bacillati</taxon>
        <taxon>Actinomycetota</taxon>
        <taxon>Actinomycetes</taxon>
        <taxon>Micrococcales</taxon>
        <taxon>Microbacteriaceae</taxon>
        <taxon>Microbacterium</taxon>
    </lineage>
</organism>
<dbReference type="Proteomes" id="UP001239085">
    <property type="component" value="Unassembled WGS sequence"/>
</dbReference>
<dbReference type="Gene3D" id="1.20.1250.20">
    <property type="entry name" value="MFS general substrate transporter like domains"/>
    <property type="match status" value="1"/>
</dbReference>
<comment type="caution">
    <text evidence="8">The sequence shown here is derived from an EMBL/GenBank/DDBJ whole genome shotgun (WGS) entry which is preliminary data.</text>
</comment>
<evidence type="ECO:0000256" key="3">
    <source>
        <dbReference type="ARBA" id="ARBA00022692"/>
    </source>
</evidence>
<keyword evidence="2" id="KW-1003">Cell membrane</keyword>
<comment type="subcellular location">
    <subcellularLocation>
        <location evidence="1">Cell membrane</location>
        <topology evidence="1">Multi-pass membrane protein</topology>
    </subcellularLocation>
</comment>
<feature type="transmembrane region" description="Helical" evidence="6">
    <location>
        <begin position="198"/>
        <end position="224"/>
    </location>
</feature>
<feature type="transmembrane region" description="Helical" evidence="6">
    <location>
        <begin position="267"/>
        <end position="289"/>
    </location>
</feature>
<dbReference type="InterPro" id="IPR011701">
    <property type="entry name" value="MFS"/>
</dbReference>
<proteinExistence type="predicted"/>
<feature type="transmembrane region" description="Helical" evidence="6">
    <location>
        <begin position="236"/>
        <end position="255"/>
    </location>
</feature>
<dbReference type="InterPro" id="IPR050189">
    <property type="entry name" value="MFS_Efflux_Transporters"/>
</dbReference>
<feature type="transmembrane region" description="Helical" evidence="6">
    <location>
        <begin position="327"/>
        <end position="350"/>
    </location>
</feature>
<sequence>MPLLIYVLTVAIFAQGTSEFMLAGLLTDIAHDFSVSAETVGTLTSAFAAGMVVGAPTMAVLVARLPARISLIGFLLVFLAAHVLGALTESFPTLLVTRVVAAFAYAGFLAVALSATRSLVPEDRINRAIAVLLAGTTLATIVGVPAGAALAQLGGWRGTFWAVCVLTLPALVILFFNRSPMTRGNGPRSGIRSELNELRRWPVIGSVLLAALFNAGTFGVFTFLGLLGVDAGIPDALIPLLLAAFGIGSFLGVAATGRWAAGREKRWIGMDGALASVGWALMALCAGFAPMLFVLSFLVGALSFAVGSALISRIVREAHGAPLLGGSYATAALNVGAFLGPIGAGAAYAMSGGAGVAWVAAATAACGTALVPLLWIGRRRPVRHA</sequence>
<evidence type="ECO:0000256" key="2">
    <source>
        <dbReference type="ARBA" id="ARBA00022475"/>
    </source>
</evidence>
<keyword evidence="3 6" id="KW-0812">Transmembrane</keyword>
<protein>
    <submittedName>
        <fullName evidence="8">DHA1 family chloramphenicol resistance protein-like MFS transporter</fullName>
    </submittedName>
</protein>
<dbReference type="PANTHER" id="PTHR43124:SF3">
    <property type="entry name" value="CHLORAMPHENICOL EFFLUX PUMP RV0191"/>
    <property type="match status" value="1"/>
</dbReference>
<evidence type="ECO:0000256" key="6">
    <source>
        <dbReference type="SAM" id="Phobius"/>
    </source>
</evidence>